<evidence type="ECO:0000256" key="10">
    <source>
        <dbReference type="ARBA" id="ARBA00023136"/>
    </source>
</evidence>
<dbReference type="InterPro" id="IPR015915">
    <property type="entry name" value="Kelch-typ_b-propeller"/>
</dbReference>
<keyword evidence="4" id="KW-0880">Kelch repeat</keyword>
<keyword evidence="17" id="KW-1185">Reference proteome</keyword>
<dbReference type="SMART" id="SM00612">
    <property type="entry name" value="Kelch"/>
    <property type="match status" value="6"/>
</dbReference>
<evidence type="ECO:0000256" key="9">
    <source>
        <dbReference type="ARBA" id="ARBA00022989"/>
    </source>
</evidence>
<feature type="transmembrane region" description="Helical" evidence="13">
    <location>
        <begin position="126"/>
        <end position="146"/>
    </location>
</feature>
<protein>
    <submittedName>
        <fullName evidence="16">Glycerophosphodiester phosphodiesterase domain-containing protein 5</fullName>
    </submittedName>
</protein>
<name>A0A8J6DW60_GALPY</name>
<evidence type="ECO:0000256" key="8">
    <source>
        <dbReference type="ARBA" id="ARBA00022801"/>
    </source>
</evidence>
<comment type="subcellular location">
    <subcellularLocation>
        <location evidence="2">Cytoplasm</location>
    </subcellularLocation>
    <subcellularLocation>
        <location evidence="1">Endomembrane system</location>
        <topology evidence="1">Multi-pass membrane protein</topology>
    </subcellularLocation>
</comment>
<feature type="domain" description="BTB" evidence="14">
    <location>
        <begin position="771"/>
        <end position="840"/>
    </location>
</feature>
<evidence type="ECO:0000313" key="17">
    <source>
        <dbReference type="Proteomes" id="UP000700334"/>
    </source>
</evidence>
<dbReference type="SMART" id="SM00875">
    <property type="entry name" value="BACK"/>
    <property type="match status" value="1"/>
</dbReference>
<dbReference type="CDD" id="cd18265">
    <property type="entry name" value="BTB_POZ_KLHL35"/>
    <property type="match status" value="1"/>
</dbReference>
<dbReference type="GO" id="GO:0008889">
    <property type="term" value="F:glycerophosphodiester phosphodiesterase activity"/>
    <property type="evidence" value="ECO:0007669"/>
    <property type="project" value="TreeGrafter"/>
</dbReference>
<evidence type="ECO:0000256" key="1">
    <source>
        <dbReference type="ARBA" id="ARBA00004127"/>
    </source>
</evidence>
<keyword evidence="7" id="KW-0677">Repeat</keyword>
<dbReference type="Gene3D" id="3.20.20.190">
    <property type="entry name" value="Phosphatidylinositol (PI) phosphodiesterase"/>
    <property type="match status" value="1"/>
</dbReference>
<dbReference type="Gene3D" id="3.30.710.10">
    <property type="entry name" value="Potassium Channel Kv1.1, Chain A"/>
    <property type="match status" value="1"/>
</dbReference>
<dbReference type="Proteomes" id="UP000700334">
    <property type="component" value="Unassembled WGS sequence"/>
</dbReference>
<dbReference type="PANTHER" id="PTHR23344:SF6">
    <property type="entry name" value="GLYCEROPHOSPHODIESTER PHOSPHODIESTERASE DOMAIN-CONTAINING PROTEIN 5"/>
    <property type="match status" value="1"/>
</dbReference>
<evidence type="ECO:0000256" key="12">
    <source>
        <dbReference type="SAM" id="MobiDB-lite"/>
    </source>
</evidence>
<evidence type="ECO:0000256" key="11">
    <source>
        <dbReference type="ARBA" id="ARBA00023180"/>
    </source>
</evidence>
<dbReference type="Gene3D" id="2.120.10.80">
    <property type="entry name" value="Kelch-type beta propeller"/>
    <property type="match status" value="1"/>
</dbReference>
<dbReference type="InterPro" id="IPR000210">
    <property type="entry name" value="BTB/POZ_dom"/>
</dbReference>
<evidence type="ECO:0000259" key="14">
    <source>
        <dbReference type="PROSITE" id="PS50097"/>
    </source>
</evidence>
<dbReference type="InterPro" id="IPR017946">
    <property type="entry name" value="PLC-like_Pdiesterase_TIM-brl"/>
</dbReference>
<dbReference type="FunFam" id="1.25.40.420:FF:000001">
    <property type="entry name" value="Kelch-like family member 12"/>
    <property type="match status" value="1"/>
</dbReference>
<gene>
    <name evidence="16" type="ORF">J0S82_010124</name>
</gene>
<evidence type="ECO:0000256" key="7">
    <source>
        <dbReference type="ARBA" id="ARBA00022737"/>
    </source>
</evidence>
<accession>A0A8J6DW60</accession>
<comment type="similarity">
    <text evidence="3">Belongs to the glycerophosphoryl diester phosphodiesterase family.</text>
</comment>
<dbReference type="InterPro" id="IPR011705">
    <property type="entry name" value="BACK"/>
</dbReference>
<dbReference type="Pfam" id="PF07707">
    <property type="entry name" value="BACK"/>
    <property type="match status" value="1"/>
</dbReference>
<dbReference type="SUPFAM" id="SSF117281">
    <property type="entry name" value="Kelch motif"/>
    <property type="match status" value="1"/>
</dbReference>
<dbReference type="Gene3D" id="1.25.40.420">
    <property type="match status" value="1"/>
</dbReference>
<feature type="transmembrane region" description="Helical" evidence="13">
    <location>
        <begin position="43"/>
        <end position="63"/>
    </location>
</feature>
<dbReference type="GO" id="GO:0012505">
    <property type="term" value="C:endomembrane system"/>
    <property type="evidence" value="ECO:0007669"/>
    <property type="project" value="UniProtKB-SubCell"/>
</dbReference>
<evidence type="ECO:0000256" key="5">
    <source>
        <dbReference type="ARBA" id="ARBA00022490"/>
    </source>
</evidence>
<keyword evidence="5" id="KW-0963">Cytoplasm</keyword>
<feature type="transmembrane region" description="Helical" evidence="13">
    <location>
        <begin position="86"/>
        <end position="114"/>
    </location>
</feature>
<reference evidence="16" key="1">
    <citation type="journal article" date="2021" name="Evol. Appl.">
        <title>The genome of the Pyrenean desman and the effects of bottlenecks and inbreeding on the genomic landscape of an endangered species.</title>
        <authorList>
            <person name="Escoda L."/>
            <person name="Castresana J."/>
        </authorList>
    </citation>
    <scope>NUCLEOTIDE SEQUENCE</scope>
    <source>
        <strain evidence="16">IBE-C5619</strain>
    </source>
</reference>
<keyword evidence="9 13" id="KW-1133">Transmembrane helix</keyword>
<proteinExistence type="inferred from homology"/>
<dbReference type="Pfam" id="PF03009">
    <property type="entry name" value="GDPD"/>
    <property type="match status" value="1"/>
</dbReference>
<dbReference type="PANTHER" id="PTHR23344">
    <property type="entry name" value="GLYCEROPHOSPHORYL DIESTER PHOSPHODIESTERASE"/>
    <property type="match status" value="1"/>
</dbReference>
<dbReference type="Pfam" id="PF00651">
    <property type="entry name" value="BTB"/>
    <property type="match status" value="1"/>
</dbReference>
<dbReference type="GO" id="GO:0005886">
    <property type="term" value="C:plasma membrane"/>
    <property type="evidence" value="ECO:0007669"/>
    <property type="project" value="TreeGrafter"/>
</dbReference>
<dbReference type="EMBL" id="JAGFMF010011429">
    <property type="protein sequence ID" value="KAG8522909.1"/>
    <property type="molecule type" value="Genomic_DNA"/>
</dbReference>
<dbReference type="FunFam" id="3.20.20.190:FF:000028">
    <property type="entry name" value="Glycerophosphodiester phosphodiesterase domain-containing protein 5"/>
    <property type="match status" value="1"/>
</dbReference>
<dbReference type="SMART" id="SM00225">
    <property type="entry name" value="BTB"/>
    <property type="match status" value="1"/>
</dbReference>
<dbReference type="GO" id="GO:0005737">
    <property type="term" value="C:cytoplasm"/>
    <property type="evidence" value="ECO:0007669"/>
    <property type="project" value="UniProtKB-SubCell"/>
</dbReference>
<keyword evidence="10 13" id="KW-0472">Membrane</keyword>
<dbReference type="PROSITE" id="PS51257">
    <property type="entry name" value="PROKAR_LIPOPROTEIN"/>
    <property type="match status" value="1"/>
</dbReference>
<evidence type="ECO:0000256" key="6">
    <source>
        <dbReference type="ARBA" id="ARBA00022692"/>
    </source>
</evidence>
<organism evidence="16 17">
    <name type="scientific">Galemys pyrenaicus</name>
    <name type="common">Iberian desman</name>
    <name type="synonym">Pyrenean desman</name>
    <dbReference type="NCBI Taxonomy" id="202257"/>
    <lineage>
        <taxon>Eukaryota</taxon>
        <taxon>Metazoa</taxon>
        <taxon>Chordata</taxon>
        <taxon>Craniata</taxon>
        <taxon>Vertebrata</taxon>
        <taxon>Euteleostomi</taxon>
        <taxon>Mammalia</taxon>
        <taxon>Eutheria</taxon>
        <taxon>Laurasiatheria</taxon>
        <taxon>Eulipotyphla</taxon>
        <taxon>Talpidae</taxon>
        <taxon>Galemys</taxon>
    </lineage>
</organism>
<dbReference type="InterPro" id="IPR006652">
    <property type="entry name" value="Kelch_1"/>
</dbReference>
<dbReference type="PROSITE" id="PS51704">
    <property type="entry name" value="GP_PDE"/>
    <property type="match status" value="1"/>
</dbReference>
<evidence type="ECO:0000259" key="15">
    <source>
        <dbReference type="PROSITE" id="PS51704"/>
    </source>
</evidence>
<dbReference type="Pfam" id="PF24681">
    <property type="entry name" value="Kelch_KLHDC2_KLHL20_DRC7"/>
    <property type="match status" value="1"/>
</dbReference>
<evidence type="ECO:0000313" key="16">
    <source>
        <dbReference type="EMBL" id="KAG8522909.1"/>
    </source>
</evidence>
<dbReference type="SUPFAM" id="SSF51695">
    <property type="entry name" value="PLC-like phosphodiesterases"/>
    <property type="match status" value="1"/>
</dbReference>
<feature type="transmembrane region" description="Helical" evidence="13">
    <location>
        <begin position="224"/>
        <end position="251"/>
    </location>
</feature>
<dbReference type="GO" id="GO:0045666">
    <property type="term" value="P:positive regulation of neuron differentiation"/>
    <property type="evidence" value="ECO:0007669"/>
    <property type="project" value="TreeGrafter"/>
</dbReference>
<dbReference type="GO" id="GO:0006629">
    <property type="term" value="P:lipid metabolic process"/>
    <property type="evidence" value="ECO:0007669"/>
    <property type="project" value="InterPro"/>
</dbReference>
<feature type="transmembrane region" description="Helical" evidence="13">
    <location>
        <begin position="166"/>
        <end position="184"/>
    </location>
</feature>
<dbReference type="InterPro" id="IPR011333">
    <property type="entry name" value="SKP1/BTB/POZ_sf"/>
</dbReference>
<evidence type="ECO:0000256" key="2">
    <source>
        <dbReference type="ARBA" id="ARBA00004496"/>
    </source>
</evidence>
<evidence type="ECO:0000256" key="4">
    <source>
        <dbReference type="ARBA" id="ARBA00022441"/>
    </source>
</evidence>
<comment type="caution">
    <text evidence="16">The sequence shown here is derived from an EMBL/GenBank/DDBJ whole genome shotgun (WGS) entry which is preliminary data.</text>
</comment>
<dbReference type="SUPFAM" id="SSF54695">
    <property type="entry name" value="POZ domain"/>
    <property type="match status" value="1"/>
</dbReference>
<sequence length="1335" mass="147395">MVRHQPLQYYEPQLCLSCLTGIYGCRWKRYQRSHDDTTPWERLWFLLLTFTFGLILTWLYFWWDVHNDYDEFNWYLYNRMGYWSDWSVPILLTTAVAFTYIAVLLVLALCHIAVGQQMNLHWLHKIGLVVILVATVVAMSAVAQLWEDEWEVLLISLQGTAPFLHMGALLTITALSWIIAGQFARMERSCEYRWAGPASPGPSNAKASFSCPHLHVTWVARATVVGILLLASSQVAILCTFFAVVFALYLAPLTFSSPCIMEKKDLGPKPTLIGHRGAPMLAPEHTLMSFRKALEQKLYGLQADVTISWDGVPFLMHDATLRRTTNVEEEFPELARRPASMLNWTVLQRLNAGQWFLKTDPFWTASSLSPSDHREAQNQSICSLTELLELAKGNATLLLNLHDPPREHPLRSSFLNITLTALLHSGFPQHQVMWLPSRQRPFVQKVAPGFQQTSDSKEAAANLRRGHIQWLNLRYTQVSRQELRDYASWNLSVNLYTVNTPWLFSLLWCAGVRSVTSDNSHTLSQVPSPLWILPTLKPQSLLVLPRSSMGTWGPPAHGPSGALASSGRDWKLASAICPQPPDEYCLMWVTADLISFTLIVGIFVFQKWRLGGIRSYNPEQIMLSAAVRRTSRDVSIMKEKLIFSEISDGMEVSDELSACSDNSYDTCATMGPQRSGAKSLTDRTEPEQDSGQTAGTLGPRLPGVREAGQTQWPGSGPRAAAAHPGEGVARMLEGPMPEKTEPGSETPCAGSCHAQRVLQTLNAYRRSGTLTDVVLRAGGRDFPCHRAALSAGSAYFCSLFAAGRPERGLAVVPVAPEAPAAAALAVVLDYVYGAGVRLRAEDEAAAVLALAERLGVAGLREACARFLEGRLRAANSLALRRVAAAFSLASLAERCGRVLRQAFAEVARHADFLELAPDEVVALLADPALGVAREEAVFEAAMRWVRHDAPARRGQLRRLLEHVRLPLLAPAYFLEKVEADELLRGCGECRPLLQEARACFILGREAGSLRARPRRFMDLAEVIVVIGGCDRKGLLKLPFADAYHPESQRWTPLPSLPGYTRSEFAACALRNDIYVSGGHTSSRDVWMFSSRLHTWIKVASLHKGRWRHKMAVVQGQLFAVGGFDGLRRLRSVERYDPFSNTWAAAAPLPEAVSSAAVVPCAGRLYVIGGAGQDGVSTNQVQCFDPREDQWSLRPPAPFAQRCLEAVSIDDTIYVVGGLMSKVFAYRPGPDVWGEVAVLPSPVESCGVTVCDGKVHISGGRDERGESTDGVFTFDPSSGLVEAQLSLQRCTSSHGCVTIIQSLSRWLRLGEPEAERAPAQAYQDARPAPFMALPCK</sequence>
<keyword evidence="8" id="KW-0378">Hydrolase</keyword>
<keyword evidence="11" id="KW-0325">Glycoprotein</keyword>
<keyword evidence="6 13" id="KW-0812">Transmembrane</keyword>
<evidence type="ECO:0000256" key="3">
    <source>
        <dbReference type="ARBA" id="ARBA00007277"/>
    </source>
</evidence>
<dbReference type="InterPro" id="IPR030395">
    <property type="entry name" value="GP_PDE_dom"/>
</dbReference>
<feature type="region of interest" description="Disordered" evidence="12">
    <location>
        <begin position="670"/>
        <end position="750"/>
    </location>
</feature>
<evidence type="ECO:0000256" key="13">
    <source>
        <dbReference type="SAM" id="Phobius"/>
    </source>
</evidence>
<dbReference type="InterPro" id="IPR030601">
    <property type="entry name" value="KLHL35_BTB_POZ_dom"/>
</dbReference>
<dbReference type="OrthoDB" id="1058301at2759"/>
<dbReference type="PROSITE" id="PS50097">
    <property type="entry name" value="BTB"/>
    <property type="match status" value="1"/>
</dbReference>
<feature type="domain" description="GP-PDE" evidence="15">
    <location>
        <begin position="270"/>
        <end position="527"/>
    </location>
</feature>